<keyword evidence="1" id="KW-0812">Transmembrane</keyword>
<evidence type="ECO:0000256" key="1">
    <source>
        <dbReference type="SAM" id="Phobius"/>
    </source>
</evidence>
<accession>A0A554VFU9</accession>
<dbReference type="EMBL" id="VLNR01000049">
    <property type="protein sequence ID" value="TSE06120.1"/>
    <property type="molecule type" value="Genomic_DNA"/>
</dbReference>
<comment type="caution">
    <text evidence="2">The sequence shown here is derived from an EMBL/GenBank/DDBJ whole genome shotgun (WGS) entry which is preliminary data.</text>
</comment>
<reference evidence="2 3" key="1">
    <citation type="submission" date="2019-07" db="EMBL/GenBank/DDBJ databases">
        <title>The draft genome sequence of Aquimarina algiphila M91.</title>
        <authorList>
            <person name="Meng X."/>
        </authorList>
    </citation>
    <scope>NUCLEOTIDE SEQUENCE [LARGE SCALE GENOMIC DNA]</scope>
    <source>
        <strain evidence="2 3">M91</strain>
    </source>
</reference>
<dbReference type="Proteomes" id="UP000318833">
    <property type="component" value="Unassembled WGS sequence"/>
</dbReference>
<gene>
    <name evidence="2" type="ORF">FOF46_20445</name>
</gene>
<sequence length="1375" mass="161876">MSVIVKNIHIPIEEYDFSNHHCDENSIFIGREQAQRKLRRRIDPRGKNKDYRGAYLVAGYRGMGKSTMVDNVIRDINKNEQDSELNKINSSIDNNESLIIPVKIFLSQGELRDYDLLRQVFIQMVDKIISKREPFNKSILRVIAGIISFLLSFLIIYSLLYGVKLGIINSDHQTLITQNQTLVILFFSLIFIILFVLVNIALTCAYRKIHKKKIDLYSKIGQVKKRINSDLEVENKTTNNTAFSGLVNESSLLNKVTALIQDIGERPYKQSFNRFTTKELEFEIKEVLRLYKNVRKGREKGCILFIIDELDKLEAEFVEGENDYFELGKSRTDLRKETLSKLLANLKSFIHSADAKFIFIGGAEMYDASLADVADRESFYSSIFHEVIYVNSFFKDFEKSKTRITQMVENYLVRIILGNFMVDEMMKDDVASVNYLTLLYQKLEGIDHRERIFYQIHQFIVYLTYRSNGSPKKLKELVENYMGSLTDEKNDKEKDLILPRRKDSRSNLFLSISYKEQHKIGVLSSIFYPYMIENEKYLKELNDKNLYLSAFLMDHILKFHKSAFSWRELELMPDIIIGSKGPHLRETLKNLISYLSIKHIRRTTNAMFQFKFRSRSAMELKYISKISDESEAAFNFTLDESYHIKSFFKRKLKQKMEFYKDATSSNIDSSFINTLSYLNSTIADIHFYDEDYDAAIRYYADAIQPLRGTKDLHQHQMMLYTRNRLLLSLCLEKSKRYDSTYSILRSITLDTKEWVFDSNEDTTLKYWDYKEWESPYKRMQLFLRPHLALLMVLEKDRSDGITESNLERNIQEYTKFMGVIDLFPFKSFISGLTYYDFFEKNTTGDHKRTQTLLADYYQSVGTILYYKNRNYKSLYEKGCEGILNEFLKVGGLSKGSMKNRKIVINGVEVENLKNYSSLDNVRIHFGKQESKHYYPSFSAFFYYTTSLGHLISPYLENIKSIFELEELRPKDQIIILEKLIFETRSKHILNGKQKQFLGLVLGKLADTILSCLGNNEIKISRLKGALGSQKLHDLTLKNLTAKSWGLERKGSKERLSFNDLFSIRSVFYFNIISYRLYYQAGKYHDALFYIKKCMYIINAHLVRTRDIDKEIIIFVKNFVQYLVKESNKVLTNYTLWITKHNSLYDDIIQSVKGNEVREKEFDLISEDEKEISRIYEKINLKFHPSCILSRYKREPEIQSIFARIQFLKHKIDCCFYEQFDFLTNNVTVDIHNEIVVRKLNASFKEVNFCSKNLINIIKTYGFNYIMSYSYMGSLYYNLIKWTRLVVQLQSQEPFEETYSEWDFKDIGLLKNEVMKYYKKAIRLHSEGSEYKTAIKEMYILEDDLNDSLVHFCASLERSLINTGVIERKIERIPIL</sequence>
<organism evidence="2 3">
    <name type="scientific">Aquimarina algiphila</name>
    <dbReference type="NCBI Taxonomy" id="2047982"/>
    <lineage>
        <taxon>Bacteria</taxon>
        <taxon>Pseudomonadati</taxon>
        <taxon>Bacteroidota</taxon>
        <taxon>Flavobacteriia</taxon>
        <taxon>Flavobacteriales</taxon>
        <taxon>Flavobacteriaceae</taxon>
        <taxon>Aquimarina</taxon>
    </lineage>
</organism>
<dbReference type="RefSeq" id="WP_143917722.1">
    <property type="nucleotide sequence ID" value="NZ_CANMIK010000055.1"/>
</dbReference>
<feature type="transmembrane region" description="Helical" evidence="1">
    <location>
        <begin position="183"/>
        <end position="206"/>
    </location>
</feature>
<keyword evidence="1" id="KW-1133">Transmembrane helix</keyword>
<keyword evidence="3" id="KW-1185">Reference proteome</keyword>
<dbReference type="InterPro" id="IPR027417">
    <property type="entry name" value="P-loop_NTPase"/>
</dbReference>
<dbReference type="OrthoDB" id="899965at2"/>
<evidence type="ECO:0000313" key="2">
    <source>
        <dbReference type="EMBL" id="TSE06120.1"/>
    </source>
</evidence>
<dbReference type="SUPFAM" id="SSF52540">
    <property type="entry name" value="P-loop containing nucleoside triphosphate hydrolases"/>
    <property type="match status" value="1"/>
</dbReference>
<proteinExistence type="predicted"/>
<name>A0A554VFU9_9FLAO</name>
<evidence type="ECO:0000313" key="3">
    <source>
        <dbReference type="Proteomes" id="UP000318833"/>
    </source>
</evidence>
<keyword evidence="1" id="KW-0472">Membrane</keyword>
<protein>
    <submittedName>
        <fullName evidence="2">Uncharacterized protein</fullName>
    </submittedName>
</protein>
<feature type="transmembrane region" description="Helical" evidence="1">
    <location>
        <begin position="139"/>
        <end position="163"/>
    </location>
</feature>